<name>A0A2U8FNS5_9BURK</name>
<feature type="domain" description="GP-PDE" evidence="1">
    <location>
        <begin position="48"/>
        <end position="290"/>
    </location>
</feature>
<evidence type="ECO:0000259" key="1">
    <source>
        <dbReference type="PROSITE" id="PS51704"/>
    </source>
</evidence>
<sequence>MNSSAPACWAASPMAMCPRPAEPRRLAHILILAATLLAPVAAHATCQGMVLHAHRGHPDAPENAQSAITRAVEGAWDGVEIDIQQLGDAHWVLHHDLQLGRTTTLSGRRVQDLTSTAWKEVMLKDRNGRVTRENAPFLSAVLDKVNEADKDKVLNVEIKQSNSRCDAAQQAVSTLHRGLPDGNWFLTAIERGQLRCARQVDATGYLGQIVLDPQALARQNPATRASASRFAPPRIDETWLRRLQQEVGKPVGVHVDINTLNANPRLLPMARELGVPVFTYHLGPDAEHARALRDARRLTGLLPSGAIIDGQPAAFCDGVSAP</sequence>
<dbReference type="PANTHER" id="PTHR46211">
    <property type="entry name" value="GLYCEROPHOSPHORYL DIESTER PHOSPHODIESTERASE"/>
    <property type="match status" value="1"/>
</dbReference>
<evidence type="ECO:0000313" key="3">
    <source>
        <dbReference type="Proteomes" id="UP000244892"/>
    </source>
</evidence>
<dbReference type="KEGG" id="aon:DEH84_00205"/>
<gene>
    <name evidence="2" type="ORF">DEH84_00205</name>
</gene>
<dbReference type="SUPFAM" id="SSF51695">
    <property type="entry name" value="PLC-like phosphodiesterases"/>
    <property type="match status" value="1"/>
</dbReference>
<protein>
    <submittedName>
        <fullName evidence="2">Glycerophosphodiester phosphodiesterase</fullName>
    </submittedName>
</protein>
<accession>A0A2U8FNS5</accession>
<reference evidence="2 3" key="1">
    <citation type="submission" date="2018-05" db="EMBL/GenBank/DDBJ databases">
        <title>complete genome sequence of Aquabacterium olei NBRC 110486.</title>
        <authorList>
            <person name="Tang B."/>
            <person name="Chang J."/>
            <person name="Zhang L."/>
            <person name="Yang H."/>
        </authorList>
    </citation>
    <scope>NUCLEOTIDE SEQUENCE [LARGE SCALE GENOMIC DNA]</scope>
    <source>
        <strain evidence="2 3">NBRC 110486</strain>
    </source>
</reference>
<evidence type="ECO:0000313" key="2">
    <source>
        <dbReference type="EMBL" id="AWI52044.1"/>
    </source>
</evidence>
<dbReference type="Proteomes" id="UP000244892">
    <property type="component" value="Chromosome"/>
</dbReference>
<dbReference type="Pfam" id="PF03009">
    <property type="entry name" value="GDPD"/>
    <property type="match status" value="1"/>
</dbReference>
<dbReference type="PROSITE" id="PS51704">
    <property type="entry name" value="GP_PDE"/>
    <property type="match status" value="1"/>
</dbReference>
<dbReference type="GO" id="GO:0008081">
    <property type="term" value="F:phosphoric diester hydrolase activity"/>
    <property type="evidence" value="ECO:0007669"/>
    <property type="project" value="InterPro"/>
</dbReference>
<dbReference type="AlphaFoldDB" id="A0A2U8FNS5"/>
<dbReference type="PANTHER" id="PTHR46211:SF14">
    <property type="entry name" value="GLYCEROPHOSPHODIESTER PHOSPHODIESTERASE"/>
    <property type="match status" value="1"/>
</dbReference>
<dbReference type="InterPro" id="IPR017946">
    <property type="entry name" value="PLC-like_Pdiesterase_TIM-brl"/>
</dbReference>
<dbReference type="Gene3D" id="3.20.20.190">
    <property type="entry name" value="Phosphatidylinositol (PI) phosphodiesterase"/>
    <property type="match status" value="1"/>
</dbReference>
<dbReference type="EMBL" id="CP029210">
    <property type="protein sequence ID" value="AWI52044.1"/>
    <property type="molecule type" value="Genomic_DNA"/>
</dbReference>
<dbReference type="GO" id="GO:0006629">
    <property type="term" value="P:lipid metabolic process"/>
    <property type="evidence" value="ECO:0007669"/>
    <property type="project" value="InterPro"/>
</dbReference>
<proteinExistence type="predicted"/>
<dbReference type="InterPro" id="IPR030395">
    <property type="entry name" value="GP_PDE_dom"/>
</dbReference>
<organism evidence="2 3">
    <name type="scientific">Aquabacterium olei</name>
    <dbReference type="NCBI Taxonomy" id="1296669"/>
    <lineage>
        <taxon>Bacteria</taxon>
        <taxon>Pseudomonadati</taxon>
        <taxon>Pseudomonadota</taxon>
        <taxon>Betaproteobacteria</taxon>
        <taxon>Burkholderiales</taxon>
        <taxon>Aquabacterium</taxon>
    </lineage>
</organism>
<keyword evidence="3" id="KW-1185">Reference proteome</keyword>